<evidence type="ECO:0000313" key="1">
    <source>
        <dbReference type="EMBL" id="KAI4868589.1"/>
    </source>
</evidence>
<evidence type="ECO:0000313" key="2">
    <source>
        <dbReference type="Proteomes" id="UP001497700"/>
    </source>
</evidence>
<keyword evidence="2" id="KW-1185">Reference proteome</keyword>
<reference evidence="1 2" key="1">
    <citation type="journal article" date="2022" name="New Phytol.">
        <title>Ecological generalism drives hyperdiversity of secondary metabolite gene clusters in xylarialean endophytes.</title>
        <authorList>
            <person name="Franco M.E.E."/>
            <person name="Wisecaver J.H."/>
            <person name="Arnold A.E."/>
            <person name="Ju Y.M."/>
            <person name="Slot J.C."/>
            <person name="Ahrendt S."/>
            <person name="Moore L.P."/>
            <person name="Eastman K.E."/>
            <person name="Scott K."/>
            <person name="Konkel Z."/>
            <person name="Mondo S.J."/>
            <person name="Kuo A."/>
            <person name="Hayes R.D."/>
            <person name="Haridas S."/>
            <person name="Andreopoulos B."/>
            <person name="Riley R."/>
            <person name="LaButti K."/>
            <person name="Pangilinan J."/>
            <person name="Lipzen A."/>
            <person name="Amirebrahimi M."/>
            <person name="Yan J."/>
            <person name="Adam C."/>
            <person name="Keymanesh K."/>
            <person name="Ng V."/>
            <person name="Louie K."/>
            <person name="Northen T."/>
            <person name="Drula E."/>
            <person name="Henrissat B."/>
            <person name="Hsieh H.M."/>
            <person name="Youens-Clark K."/>
            <person name="Lutzoni F."/>
            <person name="Miadlikowska J."/>
            <person name="Eastwood D.C."/>
            <person name="Hamelin R.C."/>
            <person name="Grigoriev I.V."/>
            <person name="U'Ren J.M."/>
        </authorList>
    </citation>
    <scope>NUCLEOTIDE SEQUENCE [LARGE SCALE GENOMIC DNA]</scope>
    <source>
        <strain evidence="1 2">CBS 119005</strain>
    </source>
</reference>
<proteinExistence type="predicted"/>
<dbReference type="Proteomes" id="UP001497700">
    <property type="component" value="Unassembled WGS sequence"/>
</dbReference>
<protein>
    <submittedName>
        <fullName evidence="1">Acyl-protein thioesterase</fullName>
    </submittedName>
</protein>
<sequence>MNSHDPKVPARLNLSQKAIFLVEPTSKHSHSFILLHGLSSNGENFGTEFLETGVTSTGKKLPQLLPGARWIFPTAKRRRSTAFGRAMLTQWFDIVRLPDPDYRKETQLQGLSESVLEIRELIRLEMSKVPPENIVIGGLSQGCAMSLSVLLSLEHRLGGFIGMSGYLPFRSDMEDAVKETTEADEDDPFATDDDKRTDPEVRAMIFERDLLCLDPLHHPTREATASLTPIFLGHGNMDEKKPIEQGEAAARAMRTAGYKVLWKPYANLGHWYKIPNEIDDIVDFIQLEVKWPLKDDGQ</sequence>
<dbReference type="EMBL" id="MU393437">
    <property type="protein sequence ID" value="KAI4868589.1"/>
    <property type="molecule type" value="Genomic_DNA"/>
</dbReference>
<accession>A0ACB9ZBS8</accession>
<name>A0ACB9ZBS8_9PEZI</name>
<gene>
    <name evidence="1" type="ORF">F4820DRAFT_114667</name>
</gene>
<comment type="caution">
    <text evidence="1">The sequence shown here is derived from an EMBL/GenBank/DDBJ whole genome shotgun (WGS) entry which is preliminary data.</text>
</comment>
<organism evidence="1 2">
    <name type="scientific">Hypoxylon rubiginosum</name>
    <dbReference type="NCBI Taxonomy" id="110542"/>
    <lineage>
        <taxon>Eukaryota</taxon>
        <taxon>Fungi</taxon>
        <taxon>Dikarya</taxon>
        <taxon>Ascomycota</taxon>
        <taxon>Pezizomycotina</taxon>
        <taxon>Sordariomycetes</taxon>
        <taxon>Xylariomycetidae</taxon>
        <taxon>Xylariales</taxon>
        <taxon>Hypoxylaceae</taxon>
        <taxon>Hypoxylon</taxon>
    </lineage>
</organism>